<reference evidence="2" key="1">
    <citation type="submission" date="2014-09" db="EMBL/GenBank/DDBJ databases">
        <authorList>
            <person name="Magalhaes I.L.F."/>
            <person name="Oliveira U."/>
            <person name="Santos F.R."/>
            <person name="Vidigal T.H.D.A."/>
            <person name="Brescovit A.D."/>
            <person name="Santos A.J."/>
        </authorList>
    </citation>
    <scope>NUCLEOTIDE SEQUENCE</scope>
    <source>
        <tissue evidence="2">Shoot tissue taken approximately 20 cm above the soil surface</tissue>
    </source>
</reference>
<feature type="compositionally biased region" description="Polar residues" evidence="1">
    <location>
        <begin position="32"/>
        <end position="53"/>
    </location>
</feature>
<dbReference type="AlphaFoldDB" id="A0A0A9TIW4"/>
<evidence type="ECO:0000256" key="1">
    <source>
        <dbReference type="SAM" id="MobiDB-lite"/>
    </source>
</evidence>
<accession>A0A0A9TIW4</accession>
<reference evidence="2" key="2">
    <citation type="journal article" date="2015" name="Data Brief">
        <title>Shoot transcriptome of the giant reed, Arundo donax.</title>
        <authorList>
            <person name="Barrero R.A."/>
            <person name="Guerrero F.D."/>
            <person name="Moolhuijzen P."/>
            <person name="Goolsby J.A."/>
            <person name="Tidwell J."/>
            <person name="Bellgard S.E."/>
            <person name="Bellgard M.I."/>
        </authorList>
    </citation>
    <scope>NUCLEOTIDE SEQUENCE</scope>
    <source>
        <tissue evidence="2">Shoot tissue taken approximately 20 cm above the soil surface</tissue>
    </source>
</reference>
<name>A0A0A9TIW4_ARUDO</name>
<feature type="region of interest" description="Disordered" evidence="1">
    <location>
        <begin position="27"/>
        <end position="53"/>
    </location>
</feature>
<dbReference type="EMBL" id="GBRH01249886">
    <property type="protein sequence ID" value="JAD48009.1"/>
    <property type="molecule type" value="Transcribed_RNA"/>
</dbReference>
<sequence length="53" mass="5762">MNLKTKAFALVKGPICMETGRTPNEASCMDSDYTSQTGMGKQPNWSTSCRSSI</sequence>
<evidence type="ECO:0000313" key="2">
    <source>
        <dbReference type="EMBL" id="JAD48009.1"/>
    </source>
</evidence>
<proteinExistence type="predicted"/>
<protein>
    <submittedName>
        <fullName evidence="2">Uncharacterized protein</fullName>
    </submittedName>
</protein>
<organism evidence="2">
    <name type="scientific">Arundo donax</name>
    <name type="common">Giant reed</name>
    <name type="synonym">Donax arundinaceus</name>
    <dbReference type="NCBI Taxonomy" id="35708"/>
    <lineage>
        <taxon>Eukaryota</taxon>
        <taxon>Viridiplantae</taxon>
        <taxon>Streptophyta</taxon>
        <taxon>Embryophyta</taxon>
        <taxon>Tracheophyta</taxon>
        <taxon>Spermatophyta</taxon>
        <taxon>Magnoliopsida</taxon>
        <taxon>Liliopsida</taxon>
        <taxon>Poales</taxon>
        <taxon>Poaceae</taxon>
        <taxon>PACMAD clade</taxon>
        <taxon>Arundinoideae</taxon>
        <taxon>Arundineae</taxon>
        <taxon>Arundo</taxon>
    </lineage>
</organism>